<protein>
    <submittedName>
        <fullName evidence="4">CDP-diacylglycerol--glycerol-3-phosphate 3-phosphatidyltransferase</fullName>
        <ecNumber evidence="4">2.7.8.5</ecNumber>
    </submittedName>
</protein>
<dbReference type="GO" id="GO:0008444">
    <property type="term" value="F:CDP-diacylglycerol-glycerol-3-phosphate 3-phosphatidyltransferase activity"/>
    <property type="evidence" value="ECO:0007669"/>
    <property type="project" value="UniProtKB-EC"/>
</dbReference>
<dbReference type="AlphaFoldDB" id="A0A136LW49"/>
<feature type="transmembrane region" description="Helical" evidence="3">
    <location>
        <begin position="143"/>
        <end position="160"/>
    </location>
</feature>
<feature type="transmembrane region" description="Helical" evidence="3">
    <location>
        <begin position="166"/>
        <end position="186"/>
    </location>
</feature>
<evidence type="ECO:0000256" key="1">
    <source>
        <dbReference type="ARBA" id="ARBA00022679"/>
    </source>
</evidence>
<keyword evidence="3" id="KW-1133">Transmembrane helix</keyword>
<evidence type="ECO:0000256" key="3">
    <source>
        <dbReference type="SAM" id="Phobius"/>
    </source>
</evidence>
<dbReference type="Gene3D" id="1.20.120.1760">
    <property type="match status" value="1"/>
</dbReference>
<feature type="transmembrane region" description="Helical" evidence="3">
    <location>
        <begin position="21"/>
        <end position="47"/>
    </location>
</feature>
<dbReference type="STRING" id="1617426.TR69_WS6001001500"/>
<dbReference type="EC" id="2.7.8.5" evidence="4"/>
<dbReference type="Proteomes" id="UP000070457">
    <property type="component" value="Unassembled WGS sequence"/>
</dbReference>
<evidence type="ECO:0000256" key="2">
    <source>
        <dbReference type="RuleBase" id="RU003750"/>
    </source>
</evidence>
<dbReference type="Pfam" id="PF01066">
    <property type="entry name" value="CDP-OH_P_transf"/>
    <property type="match status" value="1"/>
</dbReference>
<keyword evidence="3" id="KW-0472">Membrane</keyword>
<dbReference type="GO" id="GO:0016020">
    <property type="term" value="C:membrane"/>
    <property type="evidence" value="ECO:0007669"/>
    <property type="project" value="InterPro"/>
</dbReference>
<dbReference type="PROSITE" id="PS00379">
    <property type="entry name" value="CDP_ALCOHOL_P_TRANSF"/>
    <property type="match status" value="1"/>
</dbReference>
<evidence type="ECO:0000313" key="4">
    <source>
        <dbReference type="EMBL" id="KXK25894.1"/>
    </source>
</evidence>
<keyword evidence="3" id="KW-0812">Transmembrane</keyword>
<gene>
    <name evidence="4" type="primary">pgsA</name>
    <name evidence="4" type="ORF">TR69_WS6001001500</name>
</gene>
<comment type="caution">
    <text evidence="4">The sequence shown here is derived from an EMBL/GenBank/DDBJ whole genome shotgun (WGS) entry which is preliminary data.</text>
</comment>
<comment type="similarity">
    <text evidence="2">Belongs to the CDP-alcohol phosphatidyltransferase class-I family.</text>
</comment>
<dbReference type="EMBL" id="JYNZ01000006">
    <property type="protein sequence ID" value="KXK25894.1"/>
    <property type="molecule type" value="Genomic_DNA"/>
</dbReference>
<evidence type="ECO:0000313" key="5">
    <source>
        <dbReference type="Proteomes" id="UP000070457"/>
    </source>
</evidence>
<dbReference type="InterPro" id="IPR043130">
    <property type="entry name" value="CDP-OH_PTrfase_TM_dom"/>
</dbReference>
<name>A0A136LW49_9BACT</name>
<keyword evidence="1 2" id="KW-0808">Transferase</keyword>
<reference evidence="4 5" key="1">
    <citation type="submission" date="2015-02" db="EMBL/GenBank/DDBJ databases">
        <title>Improved understanding of the partial-nitritation anammox process through 23 genomes representing the majority of the microbial community.</title>
        <authorList>
            <person name="Speth D.R."/>
            <person name="In T Zandt M."/>
            <person name="Guerrero Cruz S."/>
            <person name="Jetten M.S."/>
            <person name="Dutilh B.E."/>
        </authorList>
    </citation>
    <scope>NUCLEOTIDE SEQUENCE [LARGE SCALE GENOMIC DNA]</scope>
    <source>
        <strain evidence="4">OLB20</strain>
    </source>
</reference>
<feature type="transmembrane region" description="Helical" evidence="3">
    <location>
        <begin position="81"/>
        <end position="102"/>
    </location>
</feature>
<dbReference type="InterPro" id="IPR048254">
    <property type="entry name" value="CDP_ALCOHOL_P_TRANSF_CS"/>
</dbReference>
<dbReference type="GO" id="GO:0008654">
    <property type="term" value="P:phospholipid biosynthetic process"/>
    <property type="evidence" value="ECO:0007669"/>
    <property type="project" value="InterPro"/>
</dbReference>
<sequence>MKSKIRYSDLMTTARIISVAIFAVYVSAFPTGLGLIPGLVILALIFLTDGLDGQIARRIDGESKLGAFYDIVGDRIAETVLLVPFVFNQHPGAMIALVYFIVKDFLVDFRRMATFMDSSDVPFKQVSGRLAEFITAGRFMRSFYAVIKLVMIGIFYVWLFDPSEELTALSMAVMIITLIVSFVRTVPSFISVKA</sequence>
<organism evidence="4 5">
    <name type="scientific">candidate division WS6 bacterium OLB20</name>
    <dbReference type="NCBI Taxonomy" id="1617426"/>
    <lineage>
        <taxon>Bacteria</taxon>
        <taxon>Candidatus Dojkabacteria</taxon>
    </lineage>
</organism>
<accession>A0A136LW49</accession>
<dbReference type="InterPro" id="IPR000462">
    <property type="entry name" value="CDP-OH_P_trans"/>
</dbReference>
<proteinExistence type="inferred from homology"/>